<dbReference type="Proteomes" id="UP000036847">
    <property type="component" value="Chromosome"/>
</dbReference>
<sequence>MRADVKVPKCQNDNPMALYPVLSDTSLMKFGKTAHRRFPDYRFNRSFSCFLIK</sequence>
<evidence type="ECO:0000313" key="2">
    <source>
        <dbReference type="EMBL" id="RHH12516.1"/>
    </source>
</evidence>
<dbReference type="AlphaFoldDB" id="A0A396BYV4"/>
<gene>
    <name evidence="2" type="ORF">DW228_08285</name>
    <name evidence="1" type="ORF">EC80_022065</name>
</gene>
<dbReference type="EMBL" id="QRJE01000011">
    <property type="protein sequence ID" value="RHH12516.1"/>
    <property type="molecule type" value="Genomic_DNA"/>
</dbReference>
<dbReference type="Proteomes" id="UP000266644">
    <property type="component" value="Unassembled WGS sequence"/>
</dbReference>
<dbReference type="EMBL" id="CP036546">
    <property type="protein sequence ID" value="QCQ47687.1"/>
    <property type="molecule type" value="Genomic_DNA"/>
</dbReference>
<evidence type="ECO:0000313" key="3">
    <source>
        <dbReference type="Proteomes" id="UP000036847"/>
    </source>
</evidence>
<reference evidence="1" key="1">
    <citation type="book" date="2014" name="THE 24TH EUROPEAN CONGRESS OF CLINICAL MICROBIOLOGY AND INFECTIOUS DISEASES" publisher="ECCMID 2014" city="Barcelona, Spain">
        <title>Identification of resistance genes in three multidrug-resistant Bacteroides fragilis isolates by whole genome sequencing.</title>
        <editorList>
            <person name="Unknown"/>
            <person name="A."/>
        </editorList>
        <authorList>
            <person name="Sydenham T.V."/>
            <person name="Hasman H."/>
            <person name="Wang M."/>
            <person name="Soki J."/>
            <person name="Nagy E."/>
            <person name="Justesen U.S."/>
        </authorList>
    </citation>
    <scope>NUCLEOTIDE SEQUENCE</scope>
    <source>
        <strain evidence="1">DCMSKEJBY0001B</strain>
    </source>
</reference>
<evidence type="ECO:0000313" key="1">
    <source>
        <dbReference type="EMBL" id="QCQ47687.1"/>
    </source>
</evidence>
<reference evidence="2 4" key="2">
    <citation type="submission" date="2018-08" db="EMBL/GenBank/DDBJ databases">
        <title>A genome reference for cultivated species of the human gut microbiota.</title>
        <authorList>
            <person name="Zou Y."/>
            <person name="Xue W."/>
            <person name="Luo G."/>
        </authorList>
    </citation>
    <scope>NUCLEOTIDE SEQUENCE [LARGE SCALE GENOMIC DNA]</scope>
    <source>
        <strain evidence="2 4">AM18-6</strain>
    </source>
</reference>
<accession>A0A396BYV4</accession>
<evidence type="ECO:0000313" key="4">
    <source>
        <dbReference type="Proteomes" id="UP000266644"/>
    </source>
</evidence>
<protein>
    <submittedName>
        <fullName evidence="2">Uncharacterized protein</fullName>
    </submittedName>
</protein>
<reference evidence="1 3" key="3">
    <citation type="submission" date="2019-03" db="EMBL/GenBank/DDBJ databases">
        <title>Complete genome assembly of MDR B. fragilis.</title>
        <authorList>
            <person name="Sydenham T.V."/>
            <person name="Hasman H."/>
            <person name="Justesen U.S."/>
        </authorList>
    </citation>
    <scope>NUCLEOTIDE SEQUENCE [LARGE SCALE GENOMIC DNA]</scope>
    <source>
        <strain evidence="1 3">DCMSKEJBY0001B</strain>
    </source>
</reference>
<organism evidence="2 4">
    <name type="scientific">Bacteroides fragilis</name>
    <dbReference type="NCBI Taxonomy" id="817"/>
    <lineage>
        <taxon>Bacteria</taxon>
        <taxon>Pseudomonadati</taxon>
        <taxon>Bacteroidota</taxon>
        <taxon>Bacteroidia</taxon>
        <taxon>Bacteroidales</taxon>
        <taxon>Bacteroidaceae</taxon>
        <taxon>Bacteroides</taxon>
    </lineage>
</organism>
<dbReference type="OrthoDB" id="9864904at2"/>
<name>A0A396BYV4_BACFG</name>
<proteinExistence type="predicted"/>